<dbReference type="InterPro" id="IPR045851">
    <property type="entry name" value="AMP-bd_C_sf"/>
</dbReference>
<keyword evidence="6 9" id="KW-1133">Transmembrane helix</keyword>
<dbReference type="GO" id="GO:0009431">
    <property type="term" value="C:bacterial-type flagellum basal body, MS ring"/>
    <property type="evidence" value="ECO:0007669"/>
    <property type="project" value="InterPro"/>
</dbReference>
<keyword evidence="8" id="KW-0975">Bacterial flagellum</keyword>
<organism evidence="12 13">
    <name type="scientific">Candidatus Cohnella colombiensis</name>
    <dbReference type="NCBI Taxonomy" id="3121368"/>
    <lineage>
        <taxon>Bacteria</taxon>
        <taxon>Bacillati</taxon>
        <taxon>Bacillota</taxon>
        <taxon>Bacilli</taxon>
        <taxon>Bacillales</taxon>
        <taxon>Paenibacillaceae</taxon>
        <taxon>Cohnella</taxon>
    </lineage>
</organism>
<evidence type="ECO:0000256" key="5">
    <source>
        <dbReference type="ARBA" id="ARBA00022692"/>
    </source>
</evidence>
<dbReference type="InterPro" id="IPR006182">
    <property type="entry name" value="FliF_N_dom"/>
</dbReference>
<evidence type="ECO:0000256" key="4">
    <source>
        <dbReference type="ARBA" id="ARBA00022475"/>
    </source>
</evidence>
<dbReference type="PRINTS" id="PR01009">
    <property type="entry name" value="FLGMRINGFLIF"/>
</dbReference>
<evidence type="ECO:0000313" key="13">
    <source>
        <dbReference type="Proteomes" id="UP001178662"/>
    </source>
</evidence>
<gene>
    <name evidence="12" type="primary">fliF</name>
    <name evidence="12" type="ORF">P0Y55_09140</name>
</gene>
<reference evidence="12" key="1">
    <citation type="submission" date="2023-03" db="EMBL/GenBank/DDBJ databases">
        <title>Andean soil-derived lignocellulolytic bacterial consortium as a source of novel taxa and putative plastic-active enzymes.</title>
        <authorList>
            <person name="Diaz-Garcia L."/>
            <person name="Chuvochina M."/>
            <person name="Feuerriegel G."/>
            <person name="Bunk B."/>
            <person name="Sproer C."/>
            <person name="Streit W.R."/>
            <person name="Rodriguez L.M."/>
            <person name="Overmann J."/>
            <person name="Jimenez D.J."/>
        </authorList>
    </citation>
    <scope>NUCLEOTIDE SEQUENCE</scope>
    <source>
        <strain evidence="12">MAG 2441</strain>
    </source>
</reference>
<feature type="domain" description="Flagellar M-ring C-terminal" evidence="11">
    <location>
        <begin position="259"/>
        <end position="388"/>
    </location>
</feature>
<evidence type="ECO:0000256" key="1">
    <source>
        <dbReference type="ARBA" id="ARBA00004117"/>
    </source>
</evidence>
<feature type="transmembrane region" description="Helical" evidence="9">
    <location>
        <begin position="438"/>
        <end position="459"/>
    </location>
</feature>
<evidence type="ECO:0000259" key="11">
    <source>
        <dbReference type="Pfam" id="PF08345"/>
    </source>
</evidence>
<evidence type="ECO:0000256" key="3">
    <source>
        <dbReference type="ARBA" id="ARBA00007971"/>
    </source>
</evidence>
<comment type="similarity">
    <text evidence="3">Belongs to the FliF family.</text>
</comment>
<dbReference type="Pfam" id="PF08345">
    <property type="entry name" value="YscJ_FliF_C"/>
    <property type="match status" value="1"/>
</dbReference>
<dbReference type="Proteomes" id="UP001178662">
    <property type="component" value="Chromosome"/>
</dbReference>
<comment type="subcellular location">
    <subcellularLocation>
        <location evidence="1">Bacterial flagellum basal body</location>
    </subcellularLocation>
    <subcellularLocation>
        <location evidence="2">Cell membrane</location>
        <topology evidence="2">Multi-pass membrane protein</topology>
    </subcellularLocation>
</comment>
<evidence type="ECO:0000256" key="2">
    <source>
        <dbReference type="ARBA" id="ARBA00004651"/>
    </source>
</evidence>
<evidence type="ECO:0000313" key="12">
    <source>
        <dbReference type="EMBL" id="WEK56193.1"/>
    </source>
</evidence>
<protein>
    <submittedName>
        <fullName evidence="12">Flagellar basal-body MS-ring/collar protein FliF</fullName>
    </submittedName>
</protein>
<evidence type="ECO:0000256" key="9">
    <source>
        <dbReference type="SAM" id="Phobius"/>
    </source>
</evidence>
<sequence length="519" mass="56313">MNEKWAMVQGKAKDFWSQYDKKSKWVLASTAVLLLFIIIFLTMYFTKTEYEIAYQNLDNADAAAVIDYLESNGISYKLNGTSISVPSASVSKVKVDVGSQGLVQSGSVGFAEMSQSSSIGTTDKEFSVKYRNMYNGEIQQLLLNMQGISKVKAIVTLPEATVFLNDSNKDKATAAVVITFQTGFRPKQTDIDSYYNLVKSAVPNLAIEDIRISSSVTGDLTPSAQLGGQSGISGELYATQFAIQEEFDNKLRRNIQSFLSPLVGMDNIVVSVVSALNFDKKTSQENIVQPLPNNDNRGIEISREESTKTYTGAGSSSGPVGVGETDIANYPSGSGSGGSTSEEASSITNWEISRIINNIDYGPYKVKDLSINVGVDAAVMTDELKQGIQDSLFSSVRVLLAESGLELTDEALTQRVSVMSRTFQSEDTSSGGVSTSTIVFSGLGLLAIALLAVVGYVMYRRKKAAQEAEELAAATKVELPTIDIDNVANESQVRKQLESLAKRKPDEFVNLLRTWLVDE</sequence>
<dbReference type="GO" id="GO:0071973">
    <property type="term" value="P:bacterial-type flagellum-dependent cell motility"/>
    <property type="evidence" value="ECO:0007669"/>
    <property type="project" value="InterPro"/>
</dbReference>
<keyword evidence="12" id="KW-0282">Flagellum</keyword>
<evidence type="ECO:0000256" key="8">
    <source>
        <dbReference type="ARBA" id="ARBA00023143"/>
    </source>
</evidence>
<dbReference type="Gene3D" id="3.30.300.30">
    <property type="match status" value="1"/>
</dbReference>
<dbReference type="InterPro" id="IPR000067">
    <property type="entry name" value="FlgMring_FliF"/>
</dbReference>
<dbReference type="PANTHER" id="PTHR30046:SF0">
    <property type="entry name" value="FLAGELLAR M-RING PROTEIN"/>
    <property type="match status" value="1"/>
</dbReference>
<dbReference type="GO" id="GO:0003774">
    <property type="term" value="F:cytoskeletal motor activity"/>
    <property type="evidence" value="ECO:0007669"/>
    <property type="project" value="InterPro"/>
</dbReference>
<dbReference type="NCBIfam" id="TIGR00206">
    <property type="entry name" value="fliF"/>
    <property type="match status" value="1"/>
</dbReference>
<evidence type="ECO:0000256" key="7">
    <source>
        <dbReference type="ARBA" id="ARBA00023136"/>
    </source>
</evidence>
<keyword evidence="12" id="KW-0969">Cilium</keyword>
<name>A0AA95F3H5_9BACL</name>
<dbReference type="GO" id="GO:0005886">
    <property type="term" value="C:plasma membrane"/>
    <property type="evidence" value="ECO:0007669"/>
    <property type="project" value="UniProtKB-SubCell"/>
</dbReference>
<keyword evidence="13" id="KW-1185">Reference proteome</keyword>
<dbReference type="EMBL" id="CP119317">
    <property type="protein sequence ID" value="WEK56193.1"/>
    <property type="molecule type" value="Genomic_DNA"/>
</dbReference>
<feature type="domain" description="Flagellar M-ring N-terminal" evidence="10">
    <location>
        <begin position="46"/>
        <end position="214"/>
    </location>
</feature>
<dbReference type="AlphaFoldDB" id="A0AA95F3H5"/>
<keyword evidence="12" id="KW-0966">Cell projection</keyword>
<dbReference type="Pfam" id="PF01514">
    <property type="entry name" value="YscJ_FliF"/>
    <property type="match status" value="1"/>
</dbReference>
<keyword evidence="4" id="KW-1003">Cell membrane</keyword>
<proteinExistence type="inferred from homology"/>
<keyword evidence="7 9" id="KW-0472">Membrane</keyword>
<evidence type="ECO:0000256" key="6">
    <source>
        <dbReference type="ARBA" id="ARBA00022989"/>
    </source>
</evidence>
<feature type="transmembrane region" description="Helical" evidence="9">
    <location>
        <begin position="25"/>
        <end position="45"/>
    </location>
</feature>
<evidence type="ECO:0000259" key="10">
    <source>
        <dbReference type="Pfam" id="PF01514"/>
    </source>
</evidence>
<keyword evidence="5 9" id="KW-0812">Transmembrane</keyword>
<dbReference type="PANTHER" id="PTHR30046">
    <property type="entry name" value="FLAGELLAR M-RING PROTEIN"/>
    <property type="match status" value="1"/>
</dbReference>
<accession>A0AA95F3H5</accession>
<dbReference type="InterPro" id="IPR043427">
    <property type="entry name" value="YscJ/FliF"/>
</dbReference>
<dbReference type="InterPro" id="IPR013556">
    <property type="entry name" value="Flag_M-ring_C"/>
</dbReference>